<accession>A0ABV7MBL3</accession>
<dbReference type="PANTHER" id="PTHR30545:SF2">
    <property type="entry name" value="SUGAR FERMENTATION STIMULATION PROTEIN A"/>
    <property type="match status" value="1"/>
</dbReference>
<reference evidence="5" key="1">
    <citation type="journal article" date="2019" name="Int. J. Syst. Evol. Microbiol.">
        <title>The Global Catalogue of Microorganisms (GCM) 10K type strain sequencing project: providing services to taxonomists for standard genome sequencing and annotation.</title>
        <authorList>
            <consortium name="The Broad Institute Genomics Platform"/>
            <consortium name="The Broad Institute Genome Sequencing Center for Infectious Disease"/>
            <person name="Wu L."/>
            <person name="Ma J."/>
        </authorList>
    </citation>
    <scope>NUCLEOTIDE SEQUENCE [LARGE SCALE GENOMIC DNA]</scope>
    <source>
        <strain evidence="5">KCTC 22245</strain>
    </source>
</reference>
<proteinExistence type="inferred from homology"/>
<evidence type="ECO:0000259" key="2">
    <source>
        <dbReference type="Pfam" id="PF03749"/>
    </source>
</evidence>
<dbReference type="InterPro" id="IPR040452">
    <property type="entry name" value="SfsA_C"/>
</dbReference>
<dbReference type="NCBIfam" id="TIGR00230">
    <property type="entry name" value="sfsA"/>
    <property type="match status" value="1"/>
</dbReference>
<dbReference type="CDD" id="cd22359">
    <property type="entry name" value="SfsA-like_bacterial"/>
    <property type="match status" value="1"/>
</dbReference>
<evidence type="ECO:0000313" key="4">
    <source>
        <dbReference type="EMBL" id="MFC3302748.1"/>
    </source>
</evidence>
<comment type="caution">
    <text evidence="4">The sequence shown here is derived from an EMBL/GenBank/DDBJ whole genome shotgun (WGS) entry which is preliminary data.</text>
</comment>
<dbReference type="Proteomes" id="UP001595607">
    <property type="component" value="Unassembled WGS sequence"/>
</dbReference>
<gene>
    <name evidence="1 4" type="primary">sfsA</name>
    <name evidence="4" type="ORF">ACFONP_08385</name>
</gene>
<dbReference type="EMBL" id="JBHRVA010000002">
    <property type="protein sequence ID" value="MFC3302748.1"/>
    <property type="molecule type" value="Genomic_DNA"/>
</dbReference>
<dbReference type="RefSeq" id="WP_189571455.1">
    <property type="nucleotide sequence ID" value="NZ_BMXU01000001.1"/>
</dbReference>
<feature type="domain" description="Sugar fermentation stimulation protein C-terminal" evidence="2">
    <location>
        <begin position="89"/>
        <end position="226"/>
    </location>
</feature>
<evidence type="ECO:0000259" key="3">
    <source>
        <dbReference type="Pfam" id="PF17746"/>
    </source>
</evidence>
<evidence type="ECO:0000256" key="1">
    <source>
        <dbReference type="HAMAP-Rule" id="MF_00095"/>
    </source>
</evidence>
<keyword evidence="5" id="KW-1185">Reference proteome</keyword>
<dbReference type="Gene3D" id="2.40.50.580">
    <property type="match status" value="1"/>
</dbReference>
<sequence length="239" mass="26355">MQFDPPLEPARLIRRYKRFLADVVHPDGREETVHCPNPGAMLGVAPEDAPCWLSRSPNKNRKLPLTLEIVDCPSPPSGGVVPVGINTNLPNRLAEEAIRAGFVDGIDPEGDLAREVRYGEEKSRIDLLQRAERDRYIEVKNCHLLRRDDGIAEFPDCVTTRGLKHLRELARMVDEGHDAFLLFIVQRGDAEAVKAAADLDPKYAEGLSWAAQQGVQMRAVVCDIAPGAITPRAAVPVEA</sequence>
<organism evidence="4 5">
    <name type="scientific">Parvularcula lutaonensis</name>
    <dbReference type="NCBI Taxonomy" id="491923"/>
    <lineage>
        <taxon>Bacteria</taxon>
        <taxon>Pseudomonadati</taxon>
        <taxon>Pseudomonadota</taxon>
        <taxon>Alphaproteobacteria</taxon>
        <taxon>Parvularculales</taxon>
        <taxon>Parvularculaceae</taxon>
        <taxon>Parvularcula</taxon>
    </lineage>
</organism>
<dbReference type="PANTHER" id="PTHR30545">
    <property type="entry name" value="SUGAR FERMENTATION STIMULATION PROTEIN A"/>
    <property type="match status" value="1"/>
</dbReference>
<dbReference type="HAMAP" id="MF_00095">
    <property type="entry name" value="SfsA"/>
    <property type="match status" value="1"/>
</dbReference>
<dbReference type="Gene3D" id="3.40.1350.60">
    <property type="match status" value="1"/>
</dbReference>
<name>A0ABV7MBL3_9PROT</name>
<dbReference type="InterPro" id="IPR041465">
    <property type="entry name" value="SfsA_N"/>
</dbReference>
<dbReference type="InterPro" id="IPR005224">
    <property type="entry name" value="SfsA"/>
</dbReference>
<evidence type="ECO:0000313" key="5">
    <source>
        <dbReference type="Proteomes" id="UP001595607"/>
    </source>
</evidence>
<comment type="similarity">
    <text evidence="1">Belongs to the SfsA family.</text>
</comment>
<dbReference type="Pfam" id="PF17746">
    <property type="entry name" value="SfsA_N"/>
    <property type="match status" value="1"/>
</dbReference>
<dbReference type="Pfam" id="PF03749">
    <property type="entry name" value="SfsA"/>
    <property type="match status" value="1"/>
</dbReference>
<protein>
    <recommendedName>
        <fullName evidence="1">Sugar fermentation stimulation protein homolog</fullName>
    </recommendedName>
</protein>
<feature type="domain" description="SfsA N-terminal OB" evidence="3">
    <location>
        <begin position="13"/>
        <end position="73"/>
    </location>
</feature>